<evidence type="ECO:0000256" key="1">
    <source>
        <dbReference type="SAM" id="MobiDB-lite"/>
    </source>
</evidence>
<proteinExistence type="predicted"/>
<name>A0A2H3IVT1_WOLCO</name>
<keyword evidence="3" id="KW-1185">Reference proteome</keyword>
<evidence type="ECO:0000313" key="2">
    <source>
        <dbReference type="EMBL" id="PCH34100.1"/>
    </source>
</evidence>
<gene>
    <name evidence="2" type="ORF">WOLCODRAFT_148164</name>
</gene>
<protein>
    <submittedName>
        <fullName evidence="2">Uncharacterized protein</fullName>
    </submittedName>
</protein>
<sequence length="113" mass="12083">MVLRPDSRRPVKIGSHVALGAAGRWPLIGPATSPSTDQMHAPALSRLPTVDCQFMLLSTIASRGDINLAQGNNVPVLRRGHISNHPTPSIVSADGSRARTDVCSLSETHIRFP</sequence>
<organism evidence="2 3">
    <name type="scientific">Wolfiporia cocos (strain MD-104)</name>
    <name type="common">Brown rot fungus</name>
    <dbReference type="NCBI Taxonomy" id="742152"/>
    <lineage>
        <taxon>Eukaryota</taxon>
        <taxon>Fungi</taxon>
        <taxon>Dikarya</taxon>
        <taxon>Basidiomycota</taxon>
        <taxon>Agaricomycotina</taxon>
        <taxon>Agaricomycetes</taxon>
        <taxon>Polyporales</taxon>
        <taxon>Phaeolaceae</taxon>
        <taxon>Wolfiporia</taxon>
    </lineage>
</organism>
<dbReference type="AlphaFoldDB" id="A0A2H3IVT1"/>
<accession>A0A2H3IVT1</accession>
<evidence type="ECO:0000313" key="3">
    <source>
        <dbReference type="Proteomes" id="UP000218811"/>
    </source>
</evidence>
<dbReference type="Proteomes" id="UP000218811">
    <property type="component" value="Unassembled WGS sequence"/>
</dbReference>
<feature type="region of interest" description="Disordered" evidence="1">
    <location>
        <begin position="78"/>
        <end position="98"/>
    </location>
</feature>
<reference evidence="2 3" key="1">
    <citation type="journal article" date="2012" name="Science">
        <title>The Paleozoic origin of enzymatic lignin decomposition reconstructed from 31 fungal genomes.</title>
        <authorList>
            <person name="Floudas D."/>
            <person name="Binder M."/>
            <person name="Riley R."/>
            <person name="Barry K."/>
            <person name="Blanchette R.A."/>
            <person name="Henrissat B."/>
            <person name="Martinez A.T."/>
            <person name="Otillar R."/>
            <person name="Spatafora J.W."/>
            <person name="Yadav J.S."/>
            <person name="Aerts A."/>
            <person name="Benoit I."/>
            <person name="Boyd A."/>
            <person name="Carlson A."/>
            <person name="Copeland A."/>
            <person name="Coutinho P.M."/>
            <person name="de Vries R.P."/>
            <person name="Ferreira P."/>
            <person name="Findley K."/>
            <person name="Foster B."/>
            <person name="Gaskell J."/>
            <person name="Glotzer D."/>
            <person name="Gorecki P."/>
            <person name="Heitman J."/>
            <person name="Hesse C."/>
            <person name="Hori C."/>
            <person name="Igarashi K."/>
            <person name="Jurgens J.A."/>
            <person name="Kallen N."/>
            <person name="Kersten P."/>
            <person name="Kohler A."/>
            <person name="Kuees U."/>
            <person name="Kumar T.K.A."/>
            <person name="Kuo A."/>
            <person name="LaButti K."/>
            <person name="Larrondo L.F."/>
            <person name="Lindquist E."/>
            <person name="Ling A."/>
            <person name="Lombard V."/>
            <person name="Lucas S."/>
            <person name="Lundell T."/>
            <person name="Martin R."/>
            <person name="McLaughlin D.J."/>
            <person name="Morgenstern I."/>
            <person name="Morin E."/>
            <person name="Murat C."/>
            <person name="Nagy L.G."/>
            <person name="Nolan M."/>
            <person name="Ohm R.A."/>
            <person name="Patyshakuliyeva A."/>
            <person name="Rokas A."/>
            <person name="Ruiz-Duenas F.J."/>
            <person name="Sabat G."/>
            <person name="Salamov A."/>
            <person name="Samejima M."/>
            <person name="Schmutz J."/>
            <person name="Slot J.C."/>
            <person name="St John F."/>
            <person name="Stenlid J."/>
            <person name="Sun H."/>
            <person name="Sun S."/>
            <person name="Syed K."/>
            <person name="Tsang A."/>
            <person name="Wiebenga A."/>
            <person name="Young D."/>
            <person name="Pisabarro A."/>
            <person name="Eastwood D.C."/>
            <person name="Martin F."/>
            <person name="Cullen D."/>
            <person name="Grigoriev I.V."/>
            <person name="Hibbett D.S."/>
        </authorList>
    </citation>
    <scope>NUCLEOTIDE SEQUENCE [LARGE SCALE GENOMIC DNA]</scope>
    <source>
        <strain evidence="2 3">MD-104</strain>
    </source>
</reference>
<dbReference type="EMBL" id="KB467831">
    <property type="protein sequence ID" value="PCH34100.1"/>
    <property type="molecule type" value="Genomic_DNA"/>
</dbReference>